<evidence type="ECO:0000256" key="3">
    <source>
        <dbReference type="SAM" id="MobiDB-lite"/>
    </source>
</evidence>
<dbReference type="InterPro" id="IPR057541">
    <property type="entry name" value="PACS1/2_N"/>
</dbReference>
<feature type="domain" description="Phosphofurin acidic cluster sorting protein 1/2 N-terminal C2" evidence="5">
    <location>
        <begin position="61"/>
        <end position="223"/>
    </location>
</feature>
<dbReference type="InterPro" id="IPR019381">
    <property type="entry name" value="PACS1/2_C"/>
</dbReference>
<feature type="region of interest" description="Disordered" evidence="3">
    <location>
        <begin position="335"/>
        <end position="395"/>
    </location>
</feature>
<evidence type="ECO:0000313" key="7">
    <source>
        <dbReference type="WBParaSite" id="Pan_g10794.t1"/>
    </source>
</evidence>
<reference evidence="7" key="2">
    <citation type="submission" date="2020-10" db="UniProtKB">
        <authorList>
            <consortium name="WormBaseParasite"/>
        </authorList>
    </citation>
    <scope>IDENTIFICATION</scope>
</reference>
<evidence type="ECO:0000259" key="5">
    <source>
        <dbReference type="Pfam" id="PF25332"/>
    </source>
</evidence>
<evidence type="ECO:0000256" key="1">
    <source>
        <dbReference type="ARBA" id="ARBA00008590"/>
    </source>
</evidence>
<dbReference type="PANTHER" id="PTHR13280">
    <property type="entry name" value="PHOSPHOFURIN ACIDIC CLUSTER SORTING PROTEIN"/>
    <property type="match status" value="1"/>
</dbReference>
<evidence type="ECO:0000313" key="6">
    <source>
        <dbReference type="Proteomes" id="UP000492821"/>
    </source>
</evidence>
<accession>A0A7E4UN95</accession>
<dbReference type="AlphaFoldDB" id="A0A7E4UN95"/>
<keyword evidence="2" id="KW-0597">Phosphoprotein</keyword>
<proteinExistence type="inferred from homology"/>
<reference evidence="6" key="1">
    <citation type="journal article" date="2013" name="Genetics">
        <title>The draft genome and transcriptome of Panagrellus redivivus are shaped by the harsh demands of a free-living lifestyle.</title>
        <authorList>
            <person name="Srinivasan J."/>
            <person name="Dillman A.R."/>
            <person name="Macchietto M.G."/>
            <person name="Heikkinen L."/>
            <person name="Lakso M."/>
            <person name="Fracchia K.M."/>
            <person name="Antoshechkin I."/>
            <person name="Mortazavi A."/>
            <person name="Wong G."/>
            <person name="Sternberg P.W."/>
        </authorList>
    </citation>
    <scope>NUCLEOTIDE SEQUENCE [LARGE SCALE GENOMIC DNA]</scope>
    <source>
        <strain evidence="6">MT8872</strain>
    </source>
</reference>
<protein>
    <submittedName>
        <fullName evidence="7">Phosphofurin acidic cluster sorting protein 2</fullName>
    </submittedName>
</protein>
<feature type="domain" description="Phosphofurin acidic cluster sorting protein 1/2 C-terminal" evidence="4">
    <location>
        <begin position="511"/>
        <end position="885"/>
    </location>
</feature>
<feature type="region of interest" description="Disordered" evidence="3">
    <location>
        <begin position="1"/>
        <end position="33"/>
    </location>
</feature>
<evidence type="ECO:0000256" key="2">
    <source>
        <dbReference type="ARBA" id="ARBA00022553"/>
    </source>
</evidence>
<feature type="compositionally biased region" description="Polar residues" evidence="3">
    <location>
        <begin position="431"/>
        <end position="446"/>
    </location>
</feature>
<dbReference type="WBParaSite" id="Pan_g10794.t1">
    <property type="protein sequence ID" value="Pan_g10794.t1"/>
    <property type="gene ID" value="Pan_g10794"/>
</dbReference>
<dbReference type="Pfam" id="PF25332">
    <property type="entry name" value="C2_PACS_N"/>
    <property type="match status" value="1"/>
</dbReference>
<sequence length="894" mass="97261">MDPPPTSTTNRMAALSVSGNAAAPSGGEKVAPAPVVADSRGSMGSSFQGYPGTTPSLPAVVPMKFYANWEVDRASSNAKQRVLLLGINRFVVLKPEKIDSSFVIAVRLQGHKRTLRSNDINMAPGSAEVSLDISFTLQYSHYFKRKSNTLQVLIQRRKRYKNRHIPGFKTLAIGYLNLDDVLQLGGIREIRVWDTAYLNKNEADLNELNAGTIFVSNCVSQGAPDPAPTSSKATTNNGIPISEEEEDDSTDESDFDDHFGEPSSSNQYPNRGGMKERLRNQRKKLNQRNIKSKLTALLKRFKAQDNGADPSCSGTLPPPTEEELEQIFEELENISDSGPELEPDNMSIISNPKPGLRPFFGSKSDILPAIEDGPRYETSPGDSDDSISDNENAHPSLYYANHGFSTSIDSARSAKQPKAPLSGNLEHRTQSMKITPSGTTNSIASQSVGGEGRFLSTAQSGIGATGKKISDVSVIMEMMSYLEDPNSFIASNVWLCSSADVPWLANVEAGQFKSVKLIDCSTATEVRAALQAVVARIQKFCNSNSVPPPQTVIGLLGGDKLIVNVLRVYVELLQNRTHQDWLNYLRFTLIIPPSSVIGRTLTTLGDGGFAESQWRLLNTIQPNETAALERCLLSAGPHETMPFKASNIPIGEVMLQLDASAVGNESEHAGTTVGSDGQVFIPFIAEIHLGNLEELNSLHYMEEKPSIGSTQSAPASNGVNANLSPPTSPHVSKPNEWKELQIEYWTASSANNNDFITSGGYHHSPAVPFSNSTPKSSTGGKFSMKAAVRTLSVAREPLSTLLSMLFVKERKKDKMLQKLGRKAKPRSADSFNSQSRVVSSVSRMICSGKHSPLEVSIDGATWSKVRFFQITSQWQTHVKFFPISVPAPSKSRGD</sequence>
<feature type="compositionally biased region" description="Polar residues" evidence="3">
    <location>
        <begin position="228"/>
        <end position="239"/>
    </location>
</feature>
<dbReference type="PANTHER" id="PTHR13280:SF17">
    <property type="entry name" value="KRUEPPEL TARGET AT 95D, ISOFORM A"/>
    <property type="match status" value="1"/>
</dbReference>
<keyword evidence="6" id="KW-1185">Reference proteome</keyword>
<comment type="similarity">
    <text evidence="1">Belongs to the PACS family.</text>
</comment>
<feature type="region of interest" description="Disordered" evidence="3">
    <location>
        <begin position="222"/>
        <end position="274"/>
    </location>
</feature>
<dbReference type="Proteomes" id="UP000492821">
    <property type="component" value="Unassembled WGS sequence"/>
</dbReference>
<dbReference type="Pfam" id="PF10254">
    <property type="entry name" value="Pacs-1"/>
    <property type="match status" value="1"/>
</dbReference>
<feature type="region of interest" description="Disordered" evidence="3">
    <location>
        <begin position="409"/>
        <end position="446"/>
    </location>
</feature>
<evidence type="ECO:0000259" key="4">
    <source>
        <dbReference type="Pfam" id="PF10254"/>
    </source>
</evidence>
<name>A0A7E4UN95_PANRE</name>
<organism evidence="6 7">
    <name type="scientific">Panagrellus redivivus</name>
    <name type="common">Microworm</name>
    <dbReference type="NCBI Taxonomy" id="6233"/>
    <lineage>
        <taxon>Eukaryota</taxon>
        <taxon>Metazoa</taxon>
        <taxon>Ecdysozoa</taxon>
        <taxon>Nematoda</taxon>
        <taxon>Chromadorea</taxon>
        <taxon>Rhabditida</taxon>
        <taxon>Tylenchina</taxon>
        <taxon>Panagrolaimomorpha</taxon>
        <taxon>Panagrolaimoidea</taxon>
        <taxon>Panagrolaimidae</taxon>
        <taxon>Panagrellus</taxon>
    </lineage>
</organism>
<feature type="compositionally biased region" description="Acidic residues" evidence="3">
    <location>
        <begin position="242"/>
        <end position="255"/>
    </location>
</feature>
<dbReference type="GO" id="GO:0072659">
    <property type="term" value="P:protein localization to plasma membrane"/>
    <property type="evidence" value="ECO:0007669"/>
    <property type="project" value="TreeGrafter"/>
</dbReference>